<comment type="caution">
    <text evidence="5">The sequence shown here is derived from an EMBL/GenBank/DDBJ whole genome shotgun (WGS) entry which is preliminary data.</text>
</comment>
<dbReference type="PANTHER" id="PTHR10545">
    <property type="entry name" value="DIAMINE N-ACETYLTRANSFERASE"/>
    <property type="match status" value="1"/>
</dbReference>
<dbReference type="SUPFAM" id="SSF55729">
    <property type="entry name" value="Acyl-CoA N-acyltransferases (Nat)"/>
    <property type="match status" value="1"/>
</dbReference>
<evidence type="ECO:0000313" key="6">
    <source>
        <dbReference type="Proteomes" id="UP001220022"/>
    </source>
</evidence>
<evidence type="ECO:0000256" key="3">
    <source>
        <dbReference type="SAM" id="Coils"/>
    </source>
</evidence>
<keyword evidence="6" id="KW-1185">Reference proteome</keyword>
<dbReference type="CDD" id="cd04301">
    <property type="entry name" value="NAT_SF"/>
    <property type="match status" value="1"/>
</dbReference>
<evidence type="ECO:0000256" key="1">
    <source>
        <dbReference type="ARBA" id="ARBA00022679"/>
    </source>
</evidence>
<feature type="coiled-coil region" evidence="3">
    <location>
        <begin position="13"/>
        <end position="40"/>
    </location>
</feature>
<organism evidence="5 6">
    <name type="scientific">Streptantibioticus ferralitis</name>
    <dbReference type="NCBI Taxonomy" id="236510"/>
    <lineage>
        <taxon>Bacteria</taxon>
        <taxon>Bacillati</taxon>
        <taxon>Actinomycetota</taxon>
        <taxon>Actinomycetes</taxon>
        <taxon>Kitasatosporales</taxon>
        <taxon>Streptomycetaceae</taxon>
        <taxon>Streptantibioticus</taxon>
    </lineage>
</organism>
<keyword evidence="3" id="KW-0175">Coiled coil</keyword>
<dbReference type="GO" id="GO:0016746">
    <property type="term" value="F:acyltransferase activity"/>
    <property type="evidence" value="ECO:0007669"/>
    <property type="project" value="UniProtKB-KW"/>
</dbReference>
<dbReference type="EMBL" id="JARHTQ010000001">
    <property type="protein sequence ID" value="MDF2254572.1"/>
    <property type="molecule type" value="Genomic_DNA"/>
</dbReference>
<name>A0ABT5YSI5_9ACTN</name>
<dbReference type="InterPro" id="IPR000182">
    <property type="entry name" value="GNAT_dom"/>
</dbReference>
<accession>A0ABT5YSI5</accession>
<dbReference type="EC" id="2.3.1.-" evidence="5"/>
<gene>
    <name evidence="5" type="ORF">P2L57_02125</name>
</gene>
<evidence type="ECO:0000256" key="2">
    <source>
        <dbReference type="ARBA" id="ARBA00023315"/>
    </source>
</evidence>
<reference evidence="5 6" key="1">
    <citation type="submission" date="2023-03" db="EMBL/GenBank/DDBJ databases">
        <title>Draft genome sequence of type strain Streptomyces ferralitis JCM 14344.</title>
        <authorList>
            <person name="Klaysubun C."/>
            <person name="Duangmal K."/>
        </authorList>
    </citation>
    <scope>NUCLEOTIDE SEQUENCE [LARGE SCALE GENOMIC DNA]</scope>
    <source>
        <strain evidence="5 6">JCM 14344</strain>
    </source>
</reference>
<sequence length="183" mass="19965">MIRAASPADIPAIHSMIRELAEYERSLEDARATPEQLREALFGAHPAAFALIAHDVPAAQQADGGVPPRAVGFALWFRNFSTWTGTHGVYLEDLYVRPEARGAGHGKALLAELARICVERGYERFEWSVLDWNEPSIGFYKSLGAVSMDEWTVHRLTGEPLRALASSATLASPNPNGAIPLSN</sequence>
<evidence type="ECO:0000313" key="5">
    <source>
        <dbReference type="EMBL" id="MDF2254572.1"/>
    </source>
</evidence>
<dbReference type="Proteomes" id="UP001220022">
    <property type="component" value="Unassembled WGS sequence"/>
</dbReference>
<dbReference type="Pfam" id="PF00583">
    <property type="entry name" value="Acetyltransf_1"/>
    <property type="match status" value="1"/>
</dbReference>
<proteinExistence type="predicted"/>
<evidence type="ECO:0000259" key="4">
    <source>
        <dbReference type="PROSITE" id="PS51186"/>
    </source>
</evidence>
<keyword evidence="1 5" id="KW-0808">Transferase</keyword>
<dbReference type="RefSeq" id="WP_275807193.1">
    <property type="nucleotide sequence ID" value="NZ_BAAANM010000020.1"/>
</dbReference>
<keyword evidence="2 5" id="KW-0012">Acyltransferase</keyword>
<dbReference type="InterPro" id="IPR016181">
    <property type="entry name" value="Acyl_CoA_acyltransferase"/>
</dbReference>
<dbReference type="Gene3D" id="3.40.630.30">
    <property type="match status" value="1"/>
</dbReference>
<dbReference type="PANTHER" id="PTHR10545:SF29">
    <property type="entry name" value="GH14572P-RELATED"/>
    <property type="match status" value="1"/>
</dbReference>
<dbReference type="PROSITE" id="PS51186">
    <property type="entry name" value="GNAT"/>
    <property type="match status" value="1"/>
</dbReference>
<feature type="domain" description="N-acetyltransferase" evidence="4">
    <location>
        <begin position="1"/>
        <end position="171"/>
    </location>
</feature>
<dbReference type="InterPro" id="IPR051016">
    <property type="entry name" value="Diverse_Substrate_AcTransf"/>
</dbReference>
<protein>
    <submittedName>
        <fullName evidence="5">GNAT family N-acetyltransferase</fullName>
        <ecNumber evidence="5">2.3.1.-</ecNumber>
    </submittedName>
</protein>